<dbReference type="Proteomes" id="UP000275408">
    <property type="component" value="Unassembled WGS sequence"/>
</dbReference>
<comment type="caution">
    <text evidence="1">The sequence shown here is derived from an EMBL/GenBank/DDBJ whole genome shotgun (WGS) entry which is preliminary data.</text>
</comment>
<keyword evidence="2" id="KW-1185">Reference proteome</keyword>
<evidence type="ECO:0000313" key="2">
    <source>
        <dbReference type="Proteomes" id="UP000275408"/>
    </source>
</evidence>
<accession>A0A3M6T8F3</accession>
<dbReference type="OrthoDB" id="5989102at2759"/>
<feature type="non-terminal residue" evidence="1">
    <location>
        <position position="1"/>
    </location>
</feature>
<proteinExistence type="predicted"/>
<dbReference type="STRING" id="46731.A0A3M6T8F3"/>
<organism evidence="1 2">
    <name type="scientific">Pocillopora damicornis</name>
    <name type="common">Cauliflower coral</name>
    <name type="synonym">Millepora damicornis</name>
    <dbReference type="NCBI Taxonomy" id="46731"/>
    <lineage>
        <taxon>Eukaryota</taxon>
        <taxon>Metazoa</taxon>
        <taxon>Cnidaria</taxon>
        <taxon>Anthozoa</taxon>
        <taxon>Hexacorallia</taxon>
        <taxon>Scleractinia</taxon>
        <taxon>Astrocoeniina</taxon>
        <taxon>Pocilloporidae</taxon>
        <taxon>Pocillopora</taxon>
    </lineage>
</organism>
<feature type="non-terminal residue" evidence="1">
    <location>
        <position position="253"/>
    </location>
</feature>
<dbReference type="EMBL" id="RCHS01004089">
    <property type="protein sequence ID" value="RMX37680.1"/>
    <property type="molecule type" value="Genomic_DNA"/>
</dbReference>
<reference evidence="1 2" key="1">
    <citation type="journal article" date="2018" name="Sci. Rep.">
        <title>Comparative analysis of the Pocillopora damicornis genome highlights role of immune system in coral evolution.</title>
        <authorList>
            <person name="Cunning R."/>
            <person name="Bay R.A."/>
            <person name="Gillette P."/>
            <person name="Baker A.C."/>
            <person name="Traylor-Knowles N."/>
        </authorList>
    </citation>
    <scope>NUCLEOTIDE SEQUENCE [LARGE SCALE GENOMIC DNA]</scope>
    <source>
        <strain evidence="1">RSMAS</strain>
        <tissue evidence="1">Whole animal</tissue>
    </source>
</reference>
<dbReference type="AlphaFoldDB" id="A0A3M6T8F3"/>
<name>A0A3M6T8F3_POCDA</name>
<gene>
    <name evidence="1" type="ORF">pdam_00004307</name>
</gene>
<evidence type="ECO:0008006" key="3">
    <source>
        <dbReference type="Google" id="ProtNLM"/>
    </source>
</evidence>
<evidence type="ECO:0000313" key="1">
    <source>
        <dbReference type="EMBL" id="RMX37680.1"/>
    </source>
</evidence>
<sequence length="253" mass="28332">RNAINNLMNKARQAFYTKLIEDNSCNQRKLFRVSKRLFNQSQGDELPPNLHAPKFANEVGKYFVSKIDTIQRQIDADITDLPASASTLADDFTRSTPSLSAFKILSANSVKSLIHNSTLKSCPLDPMPSRLVSRCDALLPIITTIINKSLEAGHFLKSWKEVVVCPLLKNPGLDIIFKNFRPTSSKNIFHLSTAIQTIPNFTSLSAPQMRQAIRCWMRENKLLGKILTTLGDRSFHAAAPKLWNDLPGSIILK</sequence>
<protein>
    <recommendedName>
        <fullName evidence="3">Reverse transcriptase domain-containing protein</fullName>
    </recommendedName>
</protein>